<evidence type="ECO:0000313" key="4">
    <source>
        <dbReference type="EMBL" id="GGN61218.1"/>
    </source>
</evidence>
<proteinExistence type="predicted"/>
<gene>
    <name evidence="4" type="ORF">GCM10007971_26050</name>
</gene>
<feature type="chain" id="PRO_5039039954" description="Intracellular proteinase inhibitor BsuPI domain-containing protein" evidence="2">
    <location>
        <begin position="19"/>
        <end position="172"/>
    </location>
</feature>
<evidence type="ECO:0000256" key="1">
    <source>
        <dbReference type="SAM" id="MobiDB-lite"/>
    </source>
</evidence>
<evidence type="ECO:0000313" key="5">
    <source>
        <dbReference type="Proteomes" id="UP000624041"/>
    </source>
</evidence>
<reference evidence="4" key="2">
    <citation type="submission" date="2020-09" db="EMBL/GenBank/DDBJ databases">
        <authorList>
            <person name="Sun Q."/>
            <person name="Ohkuma M."/>
        </authorList>
    </citation>
    <scope>NUCLEOTIDE SEQUENCE</scope>
    <source>
        <strain evidence="4">JCM 17251</strain>
    </source>
</reference>
<comment type="caution">
    <text evidence="4">The sequence shown here is derived from an EMBL/GenBank/DDBJ whole genome shotgun (WGS) entry which is preliminary data.</text>
</comment>
<keyword evidence="2" id="KW-0732">Signal</keyword>
<keyword evidence="5" id="KW-1185">Reference proteome</keyword>
<reference evidence="4" key="1">
    <citation type="journal article" date="2014" name="Int. J. Syst. Evol. Microbiol.">
        <title>Complete genome sequence of Corynebacterium casei LMG S-19264T (=DSM 44701T), isolated from a smear-ripened cheese.</title>
        <authorList>
            <consortium name="US DOE Joint Genome Institute (JGI-PGF)"/>
            <person name="Walter F."/>
            <person name="Albersmeier A."/>
            <person name="Kalinowski J."/>
            <person name="Ruckert C."/>
        </authorList>
    </citation>
    <scope>NUCLEOTIDE SEQUENCE</scope>
    <source>
        <strain evidence="4">JCM 17251</strain>
    </source>
</reference>
<feature type="compositionally biased region" description="Acidic residues" evidence="1">
    <location>
        <begin position="22"/>
        <end position="50"/>
    </location>
</feature>
<organism evidence="4 5">
    <name type="scientific">Oceanobacillus indicireducens</name>
    <dbReference type="NCBI Taxonomy" id="1004261"/>
    <lineage>
        <taxon>Bacteria</taxon>
        <taxon>Bacillati</taxon>
        <taxon>Bacillota</taxon>
        <taxon>Bacilli</taxon>
        <taxon>Bacillales</taxon>
        <taxon>Bacillaceae</taxon>
        <taxon>Oceanobacillus</taxon>
    </lineage>
</organism>
<feature type="domain" description="Intracellular proteinase inhibitor BsuPI" evidence="3">
    <location>
        <begin position="57"/>
        <end position="149"/>
    </location>
</feature>
<feature type="signal peptide" evidence="2">
    <location>
        <begin position="1"/>
        <end position="18"/>
    </location>
</feature>
<sequence length="172" mass="19176">MKKIAGILILIAALIFTACQSTDDEAEEELPADNEQEEQEENETEEEIEGDEKVNTELTFALNAEDDKMFYTVENEGDGVATLKFATSQKYEYEISDETGVISKYSEGRAFLQAVEEIDLAAGDEQSFEVELPKLEPGEYTVKIYLTASDLAETSEISEKFEVTSDNSLNIN</sequence>
<dbReference type="Pfam" id="PF12690">
    <property type="entry name" value="BsuPI"/>
    <property type="match status" value="1"/>
</dbReference>
<protein>
    <recommendedName>
        <fullName evidence="3">Intracellular proteinase inhibitor BsuPI domain-containing protein</fullName>
    </recommendedName>
</protein>
<accession>A0A918D3C7</accession>
<dbReference type="PROSITE" id="PS51257">
    <property type="entry name" value="PROKAR_LIPOPROTEIN"/>
    <property type="match status" value="1"/>
</dbReference>
<name>A0A918D3C7_9BACI</name>
<feature type="region of interest" description="Disordered" evidence="1">
    <location>
        <begin position="22"/>
        <end position="53"/>
    </location>
</feature>
<evidence type="ECO:0000256" key="2">
    <source>
        <dbReference type="SAM" id="SignalP"/>
    </source>
</evidence>
<dbReference type="InterPro" id="IPR020481">
    <property type="entry name" value="Intracell_prot_inh_BsuPI"/>
</dbReference>
<dbReference type="InterPro" id="IPR038144">
    <property type="entry name" value="IPI"/>
</dbReference>
<dbReference type="EMBL" id="BMOS01000019">
    <property type="protein sequence ID" value="GGN61218.1"/>
    <property type="molecule type" value="Genomic_DNA"/>
</dbReference>
<dbReference type="Proteomes" id="UP000624041">
    <property type="component" value="Unassembled WGS sequence"/>
</dbReference>
<evidence type="ECO:0000259" key="3">
    <source>
        <dbReference type="Pfam" id="PF12690"/>
    </source>
</evidence>
<dbReference type="Gene3D" id="2.60.40.2360">
    <property type="entry name" value="Intracellular proteinase inhibitor BsuPI"/>
    <property type="match status" value="1"/>
</dbReference>
<dbReference type="AlphaFoldDB" id="A0A918D3C7"/>